<protein>
    <submittedName>
        <fullName evidence="1">Uncharacterized protein</fullName>
    </submittedName>
</protein>
<name>A0A8S5QV01_9CAUD</name>
<dbReference type="EMBL" id="BK015734">
    <property type="protein sequence ID" value="DAE22525.1"/>
    <property type="molecule type" value="Genomic_DNA"/>
</dbReference>
<reference evidence="1" key="1">
    <citation type="journal article" date="2021" name="Proc. Natl. Acad. Sci. U.S.A.">
        <title>A Catalog of Tens of Thousands of Viruses from Human Metagenomes Reveals Hidden Associations with Chronic Diseases.</title>
        <authorList>
            <person name="Tisza M.J."/>
            <person name="Buck C.B."/>
        </authorList>
    </citation>
    <scope>NUCLEOTIDE SEQUENCE</scope>
    <source>
        <strain evidence="1">CtUWs1</strain>
    </source>
</reference>
<proteinExistence type="predicted"/>
<organism evidence="1">
    <name type="scientific">Siphoviridae sp. ctUWs1</name>
    <dbReference type="NCBI Taxonomy" id="2826352"/>
    <lineage>
        <taxon>Viruses</taxon>
        <taxon>Duplodnaviria</taxon>
        <taxon>Heunggongvirae</taxon>
        <taxon>Uroviricota</taxon>
        <taxon>Caudoviricetes</taxon>
    </lineage>
</organism>
<evidence type="ECO:0000313" key="1">
    <source>
        <dbReference type="EMBL" id="DAE22525.1"/>
    </source>
</evidence>
<sequence>MDLYDALDLDPATATTAELSAAVDRLSWGVPPHMGFEAAVATDELLAALEARG</sequence>
<accession>A0A8S5QV01</accession>